<feature type="domain" description="MARVEL" evidence="6">
    <location>
        <begin position="17"/>
        <end position="147"/>
    </location>
</feature>
<dbReference type="Pfam" id="PF01284">
    <property type="entry name" value="MARVEL"/>
    <property type="match status" value="1"/>
</dbReference>
<proteinExistence type="predicted"/>
<organism evidence="7 8">
    <name type="scientific">Apiotrichum porosum</name>
    <dbReference type="NCBI Taxonomy" id="105984"/>
    <lineage>
        <taxon>Eukaryota</taxon>
        <taxon>Fungi</taxon>
        <taxon>Dikarya</taxon>
        <taxon>Basidiomycota</taxon>
        <taxon>Agaricomycotina</taxon>
        <taxon>Tremellomycetes</taxon>
        <taxon>Trichosporonales</taxon>
        <taxon>Trichosporonaceae</taxon>
        <taxon>Apiotrichum</taxon>
    </lineage>
</organism>
<comment type="subcellular location">
    <subcellularLocation>
        <location evidence="1">Membrane</location>
        <topology evidence="1">Multi-pass membrane protein</topology>
    </subcellularLocation>
</comment>
<comment type="caution">
    <text evidence="7">The sequence shown here is derived from an EMBL/GenBank/DDBJ whole genome shotgun (WGS) entry which is preliminary data.</text>
</comment>
<evidence type="ECO:0000313" key="8">
    <source>
        <dbReference type="Proteomes" id="UP000279236"/>
    </source>
</evidence>
<protein>
    <recommendedName>
        <fullName evidence="6">MARVEL domain-containing protein</fullName>
    </recommendedName>
</protein>
<dbReference type="GO" id="GO:0016020">
    <property type="term" value="C:membrane"/>
    <property type="evidence" value="ECO:0007669"/>
    <property type="project" value="UniProtKB-SubCell"/>
</dbReference>
<keyword evidence="3 5" id="KW-1133">Transmembrane helix</keyword>
<evidence type="ECO:0000313" key="7">
    <source>
        <dbReference type="EMBL" id="RSH79358.1"/>
    </source>
</evidence>
<keyword evidence="2 5" id="KW-0812">Transmembrane</keyword>
<feature type="transmembrane region" description="Helical" evidence="5">
    <location>
        <begin position="133"/>
        <end position="156"/>
    </location>
</feature>
<dbReference type="AlphaFoldDB" id="A0A427XKJ5"/>
<keyword evidence="8" id="KW-1185">Reference proteome</keyword>
<dbReference type="EMBL" id="RSCE01000010">
    <property type="protein sequence ID" value="RSH79358.1"/>
    <property type="molecule type" value="Genomic_DNA"/>
</dbReference>
<name>A0A427XKJ5_9TREE</name>
<reference evidence="7 8" key="1">
    <citation type="submission" date="2018-11" db="EMBL/GenBank/DDBJ databases">
        <title>Genome sequence of Apiotrichum porosum DSM 27194.</title>
        <authorList>
            <person name="Aliyu H."/>
            <person name="Gorte O."/>
            <person name="Ochsenreither K."/>
        </authorList>
    </citation>
    <scope>NUCLEOTIDE SEQUENCE [LARGE SCALE GENOMIC DNA]</scope>
    <source>
        <strain evidence="7 8">DSM 27194</strain>
    </source>
</reference>
<accession>A0A427XKJ5</accession>
<sequence>MGNYDQHIQRGHPILFGLLLFFALIEGCITAWLVASYNNNDSYPSPSIRDRLKFLVFVSWWTVFFSAVYIASFFMAAMSVIASTASHAVFLILTWIFWLAGIASFTSAIGGTLHCGAQHALVYCSQLSAAEAFGWMSFIVVTVMLVFILLLGGVALRGGQRLSDGLVA</sequence>
<evidence type="ECO:0000259" key="6">
    <source>
        <dbReference type="Pfam" id="PF01284"/>
    </source>
</evidence>
<dbReference type="STRING" id="105984.A0A427XKJ5"/>
<evidence type="ECO:0000256" key="5">
    <source>
        <dbReference type="SAM" id="Phobius"/>
    </source>
</evidence>
<keyword evidence="4 5" id="KW-0472">Membrane</keyword>
<evidence type="ECO:0000256" key="2">
    <source>
        <dbReference type="ARBA" id="ARBA00022692"/>
    </source>
</evidence>
<evidence type="ECO:0000256" key="3">
    <source>
        <dbReference type="ARBA" id="ARBA00022989"/>
    </source>
</evidence>
<dbReference type="GeneID" id="39585943"/>
<evidence type="ECO:0000256" key="1">
    <source>
        <dbReference type="ARBA" id="ARBA00004141"/>
    </source>
</evidence>
<evidence type="ECO:0000256" key="4">
    <source>
        <dbReference type="ARBA" id="ARBA00023136"/>
    </source>
</evidence>
<gene>
    <name evidence="7" type="ORF">EHS24_001400</name>
</gene>
<dbReference type="Proteomes" id="UP000279236">
    <property type="component" value="Unassembled WGS sequence"/>
</dbReference>
<dbReference type="OrthoDB" id="2117453at2759"/>
<feature type="transmembrane region" description="Helical" evidence="5">
    <location>
        <begin position="54"/>
        <end position="76"/>
    </location>
</feature>
<dbReference type="InterPro" id="IPR008253">
    <property type="entry name" value="Marvel"/>
</dbReference>
<dbReference type="RefSeq" id="XP_028474505.1">
    <property type="nucleotide sequence ID" value="XM_028617198.1"/>
</dbReference>
<feature type="transmembrane region" description="Helical" evidence="5">
    <location>
        <begin position="12"/>
        <end position="34"/>
    </location>
</feature>
<feature type="transmembrane region" description="Helical" evidence="5">
    <location>
        <begin position="88"/>
        <end position="113"/>
    </location>
</feature>